<reference evidence="1 2" key="1">
    <citation type="submission" date="2018-06" db="EMBL/GenBank/DDBJ databases">
        <title>OYT1 Genome Sequencing.</title>
        <authorList>
            <person name="Kato S."/>
            <person name="Itoh T."/>
            <person name="Ohkuma M."/>
        </authorList>
    </citation>
    <scope>NUCLEOTIDE SEQUENCE [LARGE SCALE GENOMIC DNA]</scope>
    <source>
        <strain evidence="1 2">OYT1</strain>
    </source>
</reference>
<gene>
    <name evidence="1" type="ORF">OYT1_ch2596</name>
</gene>
<dbReference type="KEGG" id="fam:OYT1_ch2596"/>
<dbReference type="Proteomes" id="UP000033070">
    <property type="component" value="Chromosome"/>
</dbReference>
<dbReference type="PROSITE" id="PS51257">
    <property type="entry name" value="PROKAR_LIPOPROTEIN"/>
    <property type="match status" value="1"/>
</dbReference>
<evidence type="ECO:0000313" key="1">
    <source>
        <dbReference type="EMBL" id="BBE52108.1"/>
    </source>
</evidence>
<protein>
    <recommendedName>
        <fullName evidence="3">Lipoprotein</fullName>
    </recommendedName>
</protein>
<keyword evidence="2" id="KW-1185">Reference proteome</keyword>
<organism evidence="1 2">
    <name type="scientific">Ferriphaselus amnicola</name>
    <dbReference type="NCBI Taxonomy" id="1188319"/>
    <lineage>
        <taxon>Bacteria</taxon>
        <taxon>Pseudomonadati</taxon>
        <taxon>Pseudomonadota</taxon>
        <taxon>Betaproteobacteria</taxon>
        <taxon>Nitrosomonadales</taxon>
        <taxon>Gallionellaceae</taxon>
        <taxon>Ferriphaselus</taxon>
    </lineage>
</organism>
<evidence type="ECO:0000313" key="2">
    <source>
        <dbReference type="Proteomes" id="UP000033070"/>
    </source>
</evidence>
<dbReference type="EMBL" id="AP018738">
    <property type="protein sequence ID" value="BBE52108.1"/>
    <property type="molecule type" value="Genomic_DNA"/>
</dbReference>
<dbReference type="OrthoDB" id="8723891at2"/>
<evidence type="ECO:0008006" key="3">
    <source>
        <dbReference type="Google" id="ProtNLM"/>
    </source>
</evidence>
<proteinExistence type="predicted"/>
<sequence length="170" mass="18285">MKRTWGSIIGAFLMVGCASLPPSLPAGYIGETATIQDTDHRIDTGKADIFYLSKIDGTLIQNCRSETRRASNGQGDNLSTVLLKSSVPIGSHKFTIVGRTEYAMPIRALAGDVYQVTGDIEFSPKPNGKYVIRGSLSETESSVWIENLETSEIAGKIAINGSAKLGLFDK</sequence>
<name>A0A2Z6GEU9_9PROT</name>
<dbReference type="AlphaFoldDB" id="A0A2Z6GEU9"/>
<accession>A0A2Z6GEU9</accession>
<dbReference type="RefSeq" id="WP_062626469.1">
    <property type="nucleotide sequence ID" value="NZ_AP018738.1"/>
</dbReference>